<keyword evidence="9" id="KW-1185">Reference proteome</keyword>
<evidence type="ECO:0000256" key="2">
    <source>
        <dbReference type="ARBA" id="ARBA00004496"/>
    </source>
</evidence>
<gene>
    <name evidence="8" type="ORF">CkaCkLH20_02409</name>
</gene>
<dbReference type="PANTHER" id="PTHR43035">
    <property type="entry name" value="FATTY ACID REPRESSION MUTANT PROTEIN 2-RELATED"/>
    <property type="match status" value="1"/>
</dbReference>
<dbReference type="GO" id="GO:0016491">
    <property type="term" value="F:oxidoreductase activity"/>
    <property type="evidence" value="ECO:0007669"/>
    <property type="project" value="UniProtKB-KW"/>
</dbReference>
<evidence type="ECO:0000256" key="6">
    <source>
        <dbReference type="ARBA" id="ARBA00023242"/>
    </source>
</evidence>
<feature type="domain" description="Nitroreductase" evidence="7">
    <location>
        <begin position="4"/>
        <end position="154"/>
    </location>
</feature>
<comment type="caution">
    <text evidence="8">The sequence shown here is derived from an EMBL/GenBank/DDBJ whole genome shotgun (WGS) entry which is preliminary data.</text>
</comment>
<name>A0A9P6LP58_9PEZI</name>
<dbReference type="InterPro" id="IPR033877">
    <property type="entry name" value="Frm2/Hbn1"/>
</dbReference>
<accession>A0A9P6LP58</accession>
<protein>
    <submittedName>
        <fullName evidence="8">Nitroreductase family protein</fullName>
    </submittedName>
</protein>
<dbReference type="InterPro" id="IPR029479">
    <property type="entry name" value="Nitroreductase"/>
</dbReference>
<keyword evidence="4" id="KW-0963">Cytoplasm</keyword>
<evidence type="ECO:0000256" key="5">
    <source>
        <dbReference type="ARBA" id="ARBA00023002"/>
    </source>
</evidence>
<proteinExistence type="inferred from homology"/>
<dbReference type="CDD" id="cd02140">
    <property type="entry name" value="Frm2-like"/>
    <property type="match status" value="1"/>
</dbReference>
<dbReference type="Pfam" id="PF00881">
    <property type="entry name" value="Nitroreductase"/>
    <property type="match status" value="1"/>
</dbReference>
<evidence type="ECO:0000256" key="4">
    <source>
        <dbReference type="ARBA" id="ARBA00022490"/>
    </source>
</evidence>
<dbReference type="SUPFAM" id="SSF55469">
    <property type="entry name" value="FMN-dependent nitroreductase-like"/>
    <property type="match status" value="1"/>
</dbReference>
<dbReference type="InterPro" id="IPR000415">
    <property type="entry name" value="Nitroreductase-like"/>
</dbReference>
<dbReference type="FunFam" id="3.40.109.10:FF:000001">
    <property type="entry name" value="Nitroreductase family"/>
    <property type="match status" value="1"/>
</dbReference>
<evidence type="ECO:0000313" key="8">
    <source>
        <dbReference type="EMBL" id="KAF9880455.1"/>
    </source>
</evidence>
<dbReference type="OrthoDB" id="2138173at2759"/>
<dbReference type="GeneID" id="62158202"/>
<dbReference type="GO" id="GO:0005737">
    <property type="term" value="C:cytoplasm"/>
    <property type="evidence" value="ECO:0007669"/>
    <property type="project" value="UniProtKB-SubCell"/>
</dbReference>
<keyword evidence="5" id="KW-0560">Oxidoreductase</keyword>
<evidence type="ECO:0000313" key="9">
    <source>
        <dbReference type="Proteomes" id="UP000781932"/>
    </source>
</evidence>
<dbReference type="AlphaFoldDB" id="A0A9P6LP58"/>
<reference evidence="8" key="2">
    <citation type="submission" date="2020-11" db="EMBL/GenBank/DDBJ databases">
        <title>Whole genome sequencing of Colletotrichum sp.</title>
        <authorList>
            <person name="Li H."/>
        </authorList>
    </citation>
    <scope>NUCLEOTIDE SEQUENCE</scope>
    <source>
        <strain evidence="8">CkLH20</strain>
    </source>
</reference>
<reference evidence="8" key="1">
    <citation type="submission" date="2020-03" db="EMBL/GenBank/DDBJ databases">
        <authorList>
            <person name="He L."/>
        </authorList>
    </citation>
    <scope>NUCLEOTIDE SEQUENCE</scope>
    <source>
        <strain evidence="8">CkLH20</strain>
    </source>
</reference>
<keyword evidence="6" id="KW-0539">Nucleus</keyword>
<evidence type="ECO:0000256" key="1">
    <source>
        <dbReference type="ARBA" id="ARBA00004123"/>
    </source>
</evidence>
<comment type="subcellular location">
    <subcellularLocation>
        <location evidence="2">Cytoplasm</location>
    </subcellularLocation>
    <subcellularLocation>
        <location evidence="1">Nucleus</location>
    </subcellularLocation>
</comment>
<evidence type="ECO:0000256" key="3">
    <source>
        <dbReference type="ARBA" id="ARBA00007118"/>
    </source>
</evidence>
<organism evidence="8 9">
    <name type="scientific">Colletotrichum karsti</name>
    <dbReference type="NCBI Taxonomy" id="1095194"/>
    <lineage>
        <taxon>Eukaryota</taxon>
        <taxon>Fungi</taxon>
        <taxon>Dikarya</taxon>
        <taxon>Ascomycota</taxon>
        <taxon>Pezizomycotina</taxon>
        <taxon>Sordariomycetes</taxon>
        <taxon>Hypocreomycetidae</taxon>
        <taxon>Glomerellales</taxon>
        <taxon>Glomerellaceae</taxon>
        <taxon>Colletotrichum</taxon>
        <taxon>Colletotrichum boninense species complex</taxon>
    </lineage>
</organism>
<evidence type="ECO:0000259" key="7">
    <source>
        <dbReference type="Pfam" id="PF00881"/>
    </source>
</evidence>
<dbReference type="Gene3D" id="3.40.109.10">
    <property type="entry name" value="NADH Oxidase"/>
    <property type="match status" value="1"/>
</dbReference>
<comment type="similarity">
    <text evidence="3">Belongs to the nitroreductase family.</text>
</comment>
<dbReference type="PANTHER" id="PTHR43035:SF1">
    <property type="entry name" value="FATTY ACID REPRESSION MUTANT PROTEIN 2-RELATED"/>
    <property type="match status" value="1"/>
</dbReference>
<dbReference type="GO" id="GO:0034599">
    <property type="term" value="P:cellular response to oxidative stress"/>
    <property type="evidence" value="ECO:0007669"/>
    <property type="project" value="InterPro"/>
</dbReference>
<dbReference type="GO" id="GO:0005634">
    <property type="term" value="C:nucleus"/>
    <property type="evidence" value="ECO:0007669"/>
    <property type="project" value="UniProtKB-SubCell"/>
</dbReference>
<dbReference type="RefSeq" id="XP_038749916.1">
    <property type="nucleotide sequence ID" value="XM_038885128.1"/>
</dbReference>
<sequence length="176" mass="19910">MSTSRIDDIVKTALAEVPSAFNSQSNRVIVLHGAQHERLWNITEDILKAKVPEEKWGRTHAKMAMFKRAAGTILFFVDEEVVEDLQETYKTYADTVPFWAAQSDGMLQYALWTLLAGEGIGANLQHYNPLIDEQVERVWNVPKEWKLSGQLVFGGITGKPGSKGYMPMEDRFKSYA</sequence>
<dbReference type="Proteomes" id="UP000781932">
    <property type="component" value="Unassembled WGS sequence"/>
</dbReference>
<dbReference type="EMBL" id="JAATWM020000005">
    <property type="protein sequence ID" value="KAF9880455.1"/>
    <property type="molecule type" value="Genomic_DNA"/>
</dbReference>